<proteinExistence type="predicted"/>
<organism evidence="4 5">
    <name type="scientific">Nocardioides ginsengisegetis</name>
    <dbReference type="NCBI Taxonomy" id="661491"/>
    <lineage>
        <taxon>Bacteria</taxon>
        <taxon>Bacillati</taxon>
        <taxon>Actinomycetota</taxon>
        <taxon>Actinomycetes</taxon>
        <taxon>Propionibacteriales</taxon>
        <taxon>Nocardioidaceae</taxon>
        <taxon>Nocardioides</taxon>
    </lineage>
</organism>
<name>A0A7W3IZA1_9ACTN</name>
<dbReference type="SUPFAM" id="SSF52210">
    <property type="entry name" value="Succinyl-CoA synthetase domains"/>
    <property type="match status" value="2"/>
</dbReference>
<keyword evidence="5" id="KW-1185">Reference proteome</keyword>
<dbReference type="PROSITE" id="PS50975">
    <property type="entry name" value="ATP_GRASP"/>
    <property type="match status" value="1"/>
</dbReference>
<dbReference type="Pfam" id="PF00583">
    <property type="entry name" value="Acetyltransf_1"/>
    <property type="match status" value="1"/>
</dbReference>
<sequence length="905" mass="92214">MTSAPAQPVAAVDVLLADGTIATIRRVVPSDHEGLLALHDHLAEENLRMRFFGLNRAAGHDYAEHLAAAVGSTEVLALVALVGGDLVAVASAEVMAEGTAEISFLVADSAHGLGLGTLLLEHLAAEARGRGILEFTADVLVDNHAMLRVLADCGFDLQRRTDTGVVTFHMGTAATERAVAAADAREAGAEARSLAPLLYPRSIAVVGVRRSGGGVGRAVLEEVADGGFTGEVYVVHPGGSGALPEVSGARVVPDLAAIGSPVDLVVVAVPAGRVLDVVRDAAHAGARSAVILTSGFGEAGSDGAQAQRELVAIARRHSMRLVGPNCLGVMTTDADVRLNATFTRGLPQPGGLAVASQSGGVGIGLLDLARESGAGLASFVSLGNKADVSGNDLLAAWMDDPRVSAAALYLESFGNARKFARIARRFAQRKPLLAVVGGRSTGGRRAGASHTAAAAAPTVGVDALFAQSGVIGCSSLEELADAARLLTSQPLPSGPRLAIVGNAGGLGVLAADSATAGALVVPELSPVLQESLTARMPGAAGLSNPIDLGAAASADGLLATTETVLASDEVDAVLVIVAATKVTDADGFLRALADARSGLVDKPLLLVALGGAAVPEDSSRAFAAFRSVEDATRALAHAASYAAWLDTPAVPAVVRTPGAGDRARPVVDAALAEAGTDGWLRPAQCRELLSAYGIDVLGGRVERRLSRILTAAHEIGYPVVLKAADPAVVHKTERGLVRPGLKAPDEVLEAAADLELKLGVPEPELLVQAQVPAGVEVAVGVVRDDGFGPLVMVAAGGVATDVWDDRVFLLPPLTAVDAARAVRRLRIWPLLAGHRGAKPVDVAALEALLQAVGQLAVEVPELAEMDLNPVIMSEAGAACVDVKVRLSPPARPADDGVPRKLRPAP</sequence>
<dbReference type="InterPro" id="IPR032875">
    <property type="entry name" value="Succ_CoA_lig_flav_dom"/>
</dbReference>
<dbReference type="Gene3D" id="3.40.630.30">
    <property type="match status" value="1"/>
</dbReference>
<dbReference type="Gene3D" id="3.40.50.720">
    <property type="entry name" value="NAD(P)-binding Rossmann-like Domain"/>
    <property type="match status" value="1"/>
</dbReference>
<dbReference type="SMART" id="SM00881">
    <property type="entry name" value="CoA_binding"/>
    <property type="match status" value="1"/>
</dbReference>
<feature type="domain" description="ATP-grasp" evidence="2">
    <location>
        <begin position="686"/>
        <end position="888"/>
    </location>
</feature>
<evidence type="ECO:0000313" key="4">
    <source>
        <dbReference type="EMBL" id="MBA8803440.1"/>
    </source>
</evidence>
<dbReference type="InterPro" id="IPR016181">
    <property type="entry name" value="Acyl_CoA_acyltransferase"/>
</dbReference>
<dbReference type="Pfam" id="PF13607">
    <property type="entry name" value="Succ_CoA_lig"/>
    <property type="match status" value="1"/>
</dbReference>
<keyword evidence="1" id="KW-0067">ATP-binding</keyword>
<dbReference type="SUPFAM" id="SSF51735">
    <property type="entry name" value="NAD(P)-binding Rossmann-fold domains"/>
    <property type="match status" value="1"/>
</dbReference>
<keyword evidence="1" id="KW-0547">Nucleotide-binding</keyword>
<dbReference type="Gene3D" id="3.40.50.261">
    <property type="entry name" value="Succinyl-CoA synthetase domains"/>
    <property type="match status" value="2"/>
</dbReference>
<evidence type="ECO:0000256" key="1">
    <source>
        <dbReference type="PROSITE-ProRule" id="PRU00409"/>
    </source>
</evidence>
<evidence type="ECO:0000313" key="5">
    <source>
        <dbReference type="Proteomes" id="UP000580910"/>
    </source>
</evidence>
<dbReference type="RefSeq" id="WP_182538421.1">
    <property type="nucleotide sequence ID" value="NZ_JACGXA010000001.1"/>
</dbReference>
<feature type="domain" description="N-acetyltransferase" evidence="3">
    <location>
        <begin position="22"/>
        <end position="175"/>
    </location>
</feature>
<dbReference type="InterPro" id="IPR003781">
    <property type="entry name" value="CoA-bd"/>
</dbReference>
<dbReference type="InterPro" id="IPR011761">
    <property type="entry name" value="ATP-grasp"/>
</dbReference>
<accession>A0A7W3IZA1</accession>
<dbReference type="SUPFAM" id="SSF55729">
    <property type="entry name" value="Acyl-CoA N-acyltransferases (Nat)"/>
    <property type="match status" value="1"/>
</dbReference>
<protein>
    <submittedName>
        <fullName evidence="4">Acyl-CoA synthetase (NDP forming)/GNAT superfamily N-acetyltransferase</fullName>
    </submittedName>
</protein>
<comment type="caution">
    <text evidence="4">The sequence shown here is derived from an EMBL/GenBank/DDBJ whole genome shotgun (WGS) entry which is preliminary data.</text>
</comment>
<dbReference type="InterPro" id="IPR036291">
    <property type="entry name" value="NAD(P)-bd_dom_sf"/>
</dbReference>
<keyword evidence="4" id="KW-0808">Transferase</keyword>
<reference evidence="4 5" key="1">
    <citation type="submission" date="2020-07" db="EMBL/GenBank/DDBJ databases">
        <title>Sequencing the genomes of 1000 actinobacteria strains.</title>
        <authorList>
            <person name="Klenk H.-P."/>
        </authorList>
    </citation>
    <scope>NUCLEOTIDE SEQUENCE [LARGE SCALE GENOMIC DNA]</scope>
    <source>
        <strain evidence="4 5">DSM 21349</strain>
    </source>
</reference>
<dbReference type="Pfam" id="PF13380">
    <property type="entry name" value="CoA_binding_2"/>
    <property type="match status" value="1"/>
</dbReference>
<dbReference type="Gene3D" id="3.30.1490.20">
    <property type="entry name" value="ATP-grasp fold, A domain"/>
    <property type="match status" value="1"/>
</dbReference>
<dbReference type="PROSITE" id="PS51186">
    <property type="entry name" value="GNAT"/>
    <property type="match status" value="1"/>
</dbReference>
<dbReference type="InterPro" id="IPR000182">
    <property type="entry name" value="GNAT_dom"/>
</dbReference>
<dbReference type="PANTHER" id="PTHR42793">
    <property type="entry name" value="COA BINDING DOMAIN CONTAINING PROTEIN"/>
    <property type="match status" value="1"/>
</dbReference>
<dbReference type="InterPro" id="IPR013815">
    <property type="entry name" value="ATP_grasp_subdomain_1"/>
</dbReference>
<dbReference type="GO" id="GO:0005524">
    <property type="term" value="F:ATP binding"/>
    <property type="evidence" value="ECO:0007669"/>
    <property type="project" value="UniProtKB-UniRule"/>
</dbReference>
<dbReference type="InterPro" id="IPR016102">
    <property type="entry name" value="Succinyl-CoA_synth-like"/>
</dbReference>
<evidence type="ECO:0000259" key="3">
    <source>
        <dbReference type="PROSITE" id="PS51186"/>
    </source>
</evidence>
<dbReference type="Gene3D" id="3.30.470.20">
    <property type="entry name" value="ATP-grasp fold, B domain"/>
    <property type="match status" value="1"/>
</dbReference>
<dbReference type="AlphaFoldDB" id="A0A7W3IZA1"/>
<dbReference type="EMBL" id="JACGXA010000001">
    <property type="protein sequence ID" value="MBA8803440.1"/>
    <property type="molecule type" value="Genomic_DNA"/>
</dbReference>
<dbReference type="GO" id="GO:0016747">
    <property type="term" value="F:acyltransferase activity, transferring groups other than amino-acyl groups"/>
    <property type="evidence" value="ECO:0007669"/>
    <property type="project" value="InterPro"/>
</dbReference>
<dbReference type="PANTHER" id="PTHR42793:SF1">
    <property type="entry name" value="PEPTIDYL-LYSINE N-ACETYLTRANSFERASE PATZ"/>
    <property type="match status" value="1"/>
</dbReference>
<dbReference type="Proteomes" id="UP000580910">
    <property type="component" value="Unassembled WGS sequence"/>
</dbReference>
<dbReference type="SUPFAM" id="SSF56059">
    <property type="entry name" value="Glutathione synthetase ATP-binding domain-like"/>
    <property type="match status" value="1"/>
</dbReference>
<dbReference type="GO" id="GO:0046872">
    <property type="term" value="F:metal ion binding"/>
    <property type="evidence" value="ECO:0007669"/>
    <property type="project" value="InterPro"/>
</dbReference>
<gene>
    <name evidence="4" type="ORF">FB382_001731</name>
</gene>
<evidence type="ECO:0000259" key="2">
    <source>
        <dbReference type="PROSITE" id="PS50975"/>
    </source>
</evidence>
<dbReference type="Pfam" id="PF13549">
    <property type="entry name" value="ATP-grasp_5"/>
    <property type="match status" value="1"/>
</dbReference>